<dbReference type="RefSeq" id="WP_231388493.1">
    <property type="nucleotide sequence ID" value="NZ_CP060436.1"/>
</dbReference>
<proteinExistence type="predicted"/>
<keyword evidence="2" id="KW-0378">Hydrolase</keyword>
<dbReference type="AlphaFoldDB" id="A0A418SKT4"/>
<dbReference type="Proteomes" id="UP000283786">
    <property type="component" value="Chromosome"/>
</dbReference>
<dbReference type="InterPro" id="IPR036514">
    <property type="entry name" value="SGNH_hydro_sf"/>
</dbReference>
<dbReference type="CDD" id="cd01822">
    <property type="entry name" value="Lysophospholipase_L1_like"/>
    <property type="match status" value="1"/>
</dbReference>
<gene>
    <name evidence="2" type="primary">tesA</name>
    <name evidence="2" type="ORF">PSAL_022070</name>
</gene>
<dbReference type="PANTHER" id="PTHR30383:SF24">
    <property type="entry name" value="THIOESTERASE 1_PROTEASE 1_LYSOPHOSPHOLIPASE L1"/>
    <property type="match status" value="1"/>
</dbReference>
<dbReference type="GO" id="GO:0106435">
    <property type="term" value="F:carboxylesterase activity"/>
    <property type="evidence" value="ECO:0007669"/>
    <property type="project" value="UniProtKB-EC"/>
</dbReference>
<dbReference type="Pfam" id="PF13472">
    <property type="entry name" value="Lipase_GDSL_2"/>
    <property type="match status" value="1"/>
</dbReference>
<dbReference type="PANTHER" id="PTHR30383">
    <property type="entry name" value="THIOESTERASE 1/PROTEASE 1/LYSOPHOSPHOLIPASE L1"/>
    <property type="match status" value="1"/>
</dbReference>
<dbReference type="EMBL" id="CP060436">
    <property type="protein sequence ID" value="QPM90964.1"/>
    <property type="molecule type" value="Genomic_DNA"/>
</dbReference>
<sequence>MLSVWMAGAAGAQADPVTLLAFGDSLTQGYGLQQGDGLVPQLQGWLAAEGREVTIINAGVSGDTTSGALARIDWSLTPDVDAMMVILGGNDLLRGTDPALTRSNLDAILQAGAARDLPMLLAGMQAATNYGAEYKADFDAIYPDLAENYDTVFVPSYLAPIMSSGDDEAGPMVSRDLIQADGIHPNAAGVTRIVAALGPSVLELLDRVEARSPAPQQ</sequence>
<dbReference type="Gene3D" id="3.40.50.1110">
    <property type="entry name" value="SGNH hydrolase"/>
    <property type="match status" value="1"/>
</dbReference>
<protein>
    <submittedName>
        <fullName evidence="2">Esterase TesA</fullName>
        <ecNumber evidence="2">3.1.1.1</ecNumber>
    </submittedName>
</protein>
<dbReference type="EC" id="3.1.1.1" evidence="2"/>
<name>A0A418SKT4_9RHOB</name>
<dbReference type="InterPro" id="IPR051532">
    <property type="entry name" value="Ester_Hydrolysis_Enzymes"/>
</dbReference>
<feature type="domain" description="SGNH hydrolase-type esterase" evidence="1">
    <location>
        <begin position="21"/>
        <end position="189"/>
    </location>
</feature>
<dbReference type="GO" id="GO:0004622">
    <property type="term" value="F:phosphatidylcholine lysophospholipase activity"/>
    <property type="evidence" value="ECO:0007669"/>
    <property type="project" value="TreeGrafter"/>
</dbReference>
<reference evidence="2 3" key="1">
    <citation type="submission" date="2020-08" db="EMBL/GenBank/DDBJ databases">
        <title>Genome sequence of Rhodobacteraceae bacterium Lw-13e.</title>
        <authorList>
            <person name="Poehlein A."/>
            <person name="Wolter L."/>
            <person name="Daniel R."/>
            <person name="Brinkhoff T."/>
        </authorList>
    </citation>
    <scope>NUCLEOTIDE SEQUENCE [LARGE SCALE GENOMIC DNA]</scope>
    <source>
        <strain evidence="2 3">Lw-13e</strain>
    </source>
</reference>
<accession>A0A418SKT4</accession>
<dbReference type="SUPFAM" id="SSF52266">
    <property type="entry name" value="SGNH hydrolase"/>
    <property type="match status" value="1"/>
</dbReference>
<organism evidence="2 3">
    <name type="scientific">Pseudooceanicola algae</name>
    <dbReference type="NCBI Taxonomy" id="1537215"/>
    <lineage>
        <taxon>Bacteria</taxon>
        <taxon>Pseudomonadati</taxon>
        <taxon>Pseudomonadota</taxon>
        <taxon>Alphaproteobacteria</taxon>
        <taxon>Rhodobacterales</taxon>
        <taxon>Paracoccaceae</taxon>
        <taxon>Pseudooceanicola</taxon>
    </lineage>
</organism>
<evidence type="ECO:0000313" key="3">
    <source>
        <dbReference type="Proteomes" id="UP000283786"/>
    </source>
</evidence>
<dbReference type="InterPro" id="IPR013830">
    <property type="entry name" value="SGNH_hydro"/>
</dbReference>
<keyword evidence="3" id="KW-1185">Reference proteome</keyword>
<dbReference type="KEGG" id="palw:PSAL_022070"/>
<evidence type="ECO:0000259" key="1">
    <source>
        <dbReference type="Pfam" id="PF13472"/>
    </source>
</evidence>
<evidence type="ECO:0000313" key="2">
    <source>
        <dbReference type="EMBL" id="QPM90964.1"/>
    </source>
</evidence>